<dbReference type="SUPFAM" id="SSF52091">
    <property type="entry name" value="SpoIIaa-like"/>
    <property type="match status" value="1"/>
</dbReference>
<feature type="transmembrane region" description="Helical" evidence="5">
    <location>
        <begin position="221"/>
        <end position="240"/>
    </location>
</feature>
<dbReference type="PANTHER" id="PTHR11814">
    <property type="entry name" value="SULFATE TRANSPORTER"/>
    <property type="match status" value="1"/>
</dbReference>
<dbReference type="EMBL" id="GGFK01008683">
    <property type="protein sequence ID" value="MBW42004.1"/>
    <property type="molecule type" value="Transcribed_RNA"/>
</dbReference>
<dbReference type="PROSITE" id="PS50801">
    <property type="entry name" value="STAS"/>
    <property type="match status" value="1"/>
</dbReference>
<dbReference type="InterPro" id="IPR011547">
    <property type="entry name" value="SLC26A/SulP_dom"/>
</dbReference>
<dbReference type="InterPro" id="IPR036513">
    <property type="entry name" value="STAS_dom_sf"/>
</dbReference>
<feature type="transmembrane region" description="Helical" evidence="5">
    <location>
        <begin position="393"/>
        <end position="416"/>
    </location>
</feature>
<feature type="transmembrane region" description="Helical" evidence="5">
    <location>
        <begin position="275"/>
        <end position="293"/>
    </location>
</feature>
<dbReference type="Pfam" id="PF01740">
    <property type="entry name" value="STAS"/>
    <property type="match status" value="1"/>
</dbReference>
<dbReference type="CDD" id="cd07042">
    <property type="entry name" value="STAS_SulP_like_sulfate_transporter"/>
    <property type="match status" value="1"/>
</dbReference>
<name>A0A2M4AMK0_9DIPT</name>
<proteinExistence type="predicted"/>
<dbReference type="Pfam" id="PF00916">
    <property type="entry name" value="Sulfate_transp"/>
    <property type="match status" value="1"/>
</dbReference>
<evidence type="ECO:0000256" key="1">
    <source>
        <dbReference type="ARBA" id="ARBA00004141"/>
    </source>
</evidence>
<evidence type="ECO:0000256" key="3">
    <source>
        <dbReference type="ARBA" id="ARBA00022989"/>
    </source>
</evidence>
<dbReference type="InterPro" id="IPR002645">
    <property type="entry name" value="STAS_dom"/>
</dbReference>
<keyword evidence="2 5" id="KW-0812">Transmembrane</keyword>
<feature type="transmembrane region" description="Helical" evidence="5">
    <location>
        <begin position="431"/>
        <end position="451"/>
    </location>
</feature>
<feature type="transmembrane region" description="Helical" evidence="5">
    <location>
        <begin position="458"/>
        <end position="477"/>
    </location>
</feature>
<feature type="transmembrane region" description="Helical" evidence="5">
    <location>
        <begin position="193"/>
        <end position="214"/>
    </location>
</feature>
<feature type="transmembrane region" description="Helical" evidence="5">
    <location>
        <begin position="489"/>
        <end position="520"/>
    </location>
</feature>
<dbReference type="GO" id="GO:0016020">
    <property type="term" value="C:membrane"/>
    <property type="evidence" value="ECO:0007669"/>
    <property type="project" value="UniProtKB-SubCell"/>
</dbReference>
<dbReference type="FunFam" id="3.30.750.24:FF:000047">
    <property type="entry name" value="Prestin-like Protein"/>
    <property type="match status" value="1"/>
</dbReference>
<dbReference type="AlphaFoldDB" id="A0A2M4AMK0"/>
<comment type="subcellular location">
    <subcellularLocation>
        <location evidence="1">Membrane</location>
        <topology evidence="1">Multi-pass membrane protein</topology>
    </subcellularLocation>
</comment>
<accession>A0A2M4AMK0</accession>
<organism evidence="7">
    <name type="scientific">Anopheles triannulatus</name>
    <dbReference type="NCBI Taxonomy" id="58253"/>
    <lineage>
        <taxon>Eukaryota</taxon>
        <taxon>Metazoa</taxon>
        <taxon>Ecdysozoa</taxon>
        <taxon>Arthropoda</taxon>
        <taxon>Hexapoda</taxon>
        <taxon>Insecta</taxon>
        <taxon>Pterygota</taxon>
        <taxon>Neoptera</taxon>
        <taxon>Endopterygota</taxon>
        <taxon>Diptera</taxon>
        <taxon>Nematocera</taxon>
        <taxon>Culicoidea</taxon>
        <taxon>Culicidae</taxon>
        <taxon>Anophelinae</taxon>
        <taxon>Anopheles</taxon>
    </lineage>
</organism>
<evidence type="ECO:0000259" key="6">
    <source>
        <dbReference type="PROSITE" id="PS50801"/>
    </source>
</evidence>
<keyword evidence="3 5" id="KW-1133">Transmembrane helix</keyword>
<dbReference type="GO" id="GO:0055085">
    <property type="term" value="P:transmembrane transport"/>
    <property type="evidence" value="ECO:0007669"/>
    <property type="project" value="InterPro"/>
</dbReference>
<dbReference type="InterPro" id="IPR001902">
    <property type="entry name" value="SLC26A/SulP_fam"/>
</dbReference>
<feature type="transmembrane region" description="Helical" evidence="5">
    <location>
        <begin position="358"/>
        <end position="381"/>
    </location>
</feature>
<dbReference type="Gene3D" id="3.30.750.24">
    <property type="entry name" value="STAS domain"/>
    <property type="match status" value="1"/>
</dbReference>
<feature type="domain" description="STAS" evidence="6">
    <location>
        <begin position="544"/>
        <end position="685"/>
    </location>
</feature>
<dbReference type="NCBIfam" id="TIGR00815">
    <property type="entry name" value="sulP"/>
    <property type="match status" value="1"/>
</dbReference>
<feature type="transmembrane region" description="Helical" evidence="5">
    <location>
        <begin position="137"/>
        <end position="154"/>
    </location>
</feature>
<evidence type="ECO:0000256" key="4">
    <source>
        <dbReference type="ARBA" id="ARBA00023136"/>
    </source>
</evidence>
<evidence type="ECO:0000256" key="2">
    <source>
        <dbReference type="ARBA" id="ARBA00022692"/>
    </source>
</evidence>
<protein>
    <submittedName>
        <fullName evidence="7">Putative sulfate/bicarbonate/oxalate exchanger sat-1</fullName>
    </submittedName>
</protein>
<feature type="transmembrane region" description="Helical" evidence="5">
    <location>
        <begin position="305"/>
        <end position="326"/>
    </location>
</feature>
<sequence length="709" mass="77434">MKKDPEQSDNGIVNPTFYQELAEDRISIEATEGPTGINHASALPQLTITRPVYQQEQLNDAYRYRKPKRQLQRELTDRVRQIDGKTCCSTVFPLLTWLPEYSWSRDLVRDLVSGCTVAVMHIPQGIGYALLANVPPVVGIYMAFFPVLVYFLFGTSRHNSMGTFAVVSIMVGKTVLAYTGTTSEDGESEERTALQVATAVGFVVGIMQLIMCVCRLGVISFLLSDTLVSGFTTGAAIHVVTSQIKDLLGLTLPSVGSMFEIIKTYIEIFRQITNVNWAAIIISAITIVVLVFNNEYLKPKVAKRSVIPIPIELIAVIAGTLLSKYLELQQKYAIKTIGNIPTGLPAPSLPDFSLMSSIIIDSFPVAMVGYTVSVSMALIFAKRENYEIGFNQELFAMGAGNVVGSFFSCFPFAASLSRSSIQYSVGGRTQIASVISCGLLAIVLLWVGPFFEPLPRCVLSGIIVVSLKGLLMQVTQLKGFWRQSPIDGIVWVLTFLSVVAFAIDIGLLVGIVLSICCIFFRSLRPYTCLLGNVANTDIYLDTSRYQGLIEYADIKIFHYCGALNFASRAAFKNTLCETLGINLTEEIKRRKDPDWKPSSAGEKSLKFLVLDFTSLSSIDPSAIGTFKAMVREFEVLQVRIVVAGCQPPVFESMLRCGLIGSKTPSSSSSSEPLLFTTVHDAVQHARAELDSSSSPSGNGSIISTITGII</sequence>
<keyword evidence="4 5" id="KW-0472">Membrane</keyword>
<feature type="transmembrane region" description="Helical" evidence="5">
    <location>
        <begin position="161"/>
        <end position="181"/>
    </location>
</feature>
<evidence type="ECO:0000256" key="5">
    <source>
        <dbReference type="SAM" id="Phobius"/>
    </source>
</evidence>
<reference evidence="7" key="1">
    <citation type="submission" date="2018-01" db="EMBL/GenBank/DDBJ databases">
        <title>An insight into the sialome of Amazonian anophelines.</title>
        <authorList>
            <person name="Ribeiro J.M."/>
            <person name="Scarpassa V."/>
            <person name="Calvo E."/>
        </authorList>
    </citation>
    <scope>NUCLEOTIDE SEQUENCE</scope>
    <source>
        <tissue evidence="7">Salivary glands</tissue>
    </source>
</reference>
<evidence type="ECO:0000313" key="7">
    <source>
        <dbReference type="EMBL" id="MBW42004.1"/>
    </source>
</evidence>